<dbReference type="Pfam" id="PF20408">
    <property type="entry name" value="Abhydrolase_11"/>
    <property type="match status" value="1"/>
</dbReference>
<dbReference type="PANTHER" id="PTHR13136:SF11">
    <property type="entry name" value="TESTIS-EXPRESSED PROTEIN 30"/>
    <property type="match status" value="1"/>
</dbReference>
<accession>A0ABN9HH06</accession>
<name>A0ABN9HH06_9NEOB</name>
<dbReference type="InterPro" id="IPR046879">
    <property type="entry name" value="KANL3/Tex30_Abhydrolase"/>
</dbReference>
<gene>
    <name evidence="2" type="ORF">SPARVUS_LOCUS15948581</name>
</gene>
<reference evidence="2" key="1">
    <citation type="submission" date="2023-05" db="EMBL/GenBank/DDBJ databases">
        <authorList>
            <person name="Stuckert A."/>
        </authorList>
    </citation>
    <scope>NUCLEOTIDE SEQUENCE</scope>
</reference>
<feature type="domain" description="KANL3/Tex30 alpha/beta hydrolase-like" evidence="1">
    <location>
        <begin position="39"/>
        <end position="223"/>
    </location>
</feature>
<dbReference type="EMBL" id="CATNWA010020866">
    <property type="protein sequence ID" value="CAI9620177.1"/>
    <property type="molecule type" value="Genomic_DNA"/>
</dbReference>
<dbReference type="InterPro" id="IPR026555">
    <property type="entry name" value="NSL3/Tex30"/>
</dbReference>
<dbReference type="SUPFAM" id="SSF53474">
    <property type="entry name" value="alpha/beta-Hydrolases"/>
    <property type="match status" value="1"/>
</dbReference>
<keyword evidence="3" id="KW-1185">Reference proteome</keyword>
<proteinExistence type="predicted"/>
<sequence>MSTAMKDFTEEKIKIPFAKKSLDAVLSIPKDHNGVLYGVILTHGAGGDMNFAHLVSLASHLASHGLLCLRFTCKGLNLVYRTKAYNSVVMYIKSLDDYNIGGIFLIGRSMGSRAAACVMRGACEEDDDTVQGLICLSYPLHPPNAKSKLRDEDILQITKPMLFISGSLDEMCDKALLMKTVKKMKAPVQVHWVENANHGMSAKGKTVDDIMTEINEQTLSWIQDILKL</sequence>
<dbReference type="Proteomes" id="UP001162483">
    <property type="component" value="Unassembled WGS sequence"/>
</dbReference>
<dbReference type="InterPro" id="IPR029058">
    <property type="entry name" value="AB_hydrolase_fold"/>
</dbReference>
<evidence type="ECO:0000313" key="2">
    <source>
        <dbReference type="EMBL" id="CAI9620177.1"/>
    </source>
</evidence>
<evidence type="ECO:0000313" key="3">
    <source>
        <dbReference type="Proteomes" id="UP001162483"/>
    </source>
</evidence>
<protein>
    <recommendedName>
        <fullName evidence="1">KANL3/Tex30 alpha/beta hydrolase-like domain-containing protein</fullName>
    </recommendedName>
</protein>
<evidence type="ECO:0000259" key="1">
    <source>
        <dbReference type="Pfam" id="PF20408"/>
    </source>
</evidence>
<dbReference type="Gene3D" id="3.40.50.1820">
    <property type="entry name" value="alpha/beta hydrolase"/>
    <property type="match status" value="1"/>
</dbReference>
<organism evidence="2 3">
    <name type="scientific">Staurois parvus</name>
    <dbReference type="NCBI Taxonomy" id="386267"/>
    <lineage>
        <taxon>Eukaryota</taxon>
        <taxon>Metazoa</taxon>
        <taxon>Chordata</taxon>
        <taxon>Craniata</taxon>
        <taxon>Vertebrata</taxon>
        <taxon>Euteleostomi</taxon>
        <taxon>Amphibia</taxon>
        <taxon>Batrachia</taxon>
        <taxon>Anura</taxon>
        <taxon>Neobatrachia</taxon>
        <taxon>Ranoidea</taxon>
        <taxon>Ranidae</taxon>
        <taxon>Staurois</taxon>
    </lineage>
</organism>
<dbReference type="PANTHER" id="PTHR13136">
    <property type="entry name" value="TESTIS DEVELOPMENT PROTEIN PRTD"/>
    <property type="match status" value="1"/>
</dbReference>
<comment type="caution">
    <text evidence="2">The sequence shown here is derived from an EMBL/GenBank/DDBJ whole genome shotgun (WGS) entry which is preliminary data.</text>
</comment>